<dbReference type="Pfam" id="PF01847">
    <property type="entry name" value="VHL"/>
    <property type="match status" value="1"/>
</dbReference>
<dbReference type="GO" id="GO:0001666">
    <property type="term" value="P:response to hypoxia"/>
    <property type="evidence" value="ECO:0007669"/>
    <property type="project" value="UniProtKB-ARBA"/>
</dbReference>
<keyword evidence="8" id="KW-0963">Cytoplasm</keyword>
<evidence type="ECO:0000256" key="4">
    <source>
        <dbReference type="ARBA" id="ARBA00004496"/>
    </source>
</evidence>
<evidence type="ECO:0000256" key="10">
    <source>
        <dbReference type="ARBA" id="ARBA00022824"/>
    </source>
</evidence>
<dbReference type="FunFam" id="2.60.40.780:FF:000001">
    <property type="entry name" value="von Hippel-Lindau disease tumor suppressor"/>
    <property type="match status" value="1"/>
</dbReference>
<keyword evidence="11" id="KW-0472">Membrane</keyword>
<gene>
    <name evidence="18" type="ORF">AAFF_G00417680</name>
</gene>
<dbReference type="Gene3D" id="2.60.40.780">
    <property type="entry name" value="von Hippel-Lindau disease tumour suppressor, beta domain"/>
    <property type="match status" value="1"/>
</dbReference>
<evidence type="ECO:0000256" key="7">
    <source>
        <dbReference type="ARBA" id="ARBA00022475"/>
    </source>
</evidence>
<dbReference type="Gene3D" id="1.10.750.10">
    <property type="entry name" value="von Hippel-Lindau disease tumour suppressor, alpha domain"/>
    <property type="match status" value="1"/>
</dbReference>
<dbReference type="InterPro" id="IPR022772">
    <property type="entry name" value="VHL_tumour_suppress_b/a_dom"/>
</dbReference>
<accession>A0AAD7SAB3</accession>
<proteinExistence type="inferred from homology"/>
<dbReference type="GO" id="GO:0005783">
    <property type="term" value="C:endoplasmic reticulum"/>
    <property type="evidence" value="ECO:0007669"/>
    <property type="project" value="UniProtKB-SubCell"/>
</dbReference>
<evidence type="ECO:0000256" key="12">
    <source>
        <dbReference type="ARBA" id="ARBA00023242"/>
    </source>
</evidence>
<dbReference type="GO" id="GO:0005634">
    <property type="term" value="C:nucleus"/>
    <property type="evidence" value="ECO:0007669"/>
    <property type="project" value="UniProtKB-SubCell"/>
</dbReference>
<feature type="domain" description="von Hippel-Lindau disease tumour suppressor alpha" evidence="17">
    <location>
        <begin position="107"/>
        <end position="153"/>
    </location>
</feature>
<evidence type="ECO:0000256" key="15">
    <source>
        <dbReference type="ARBA" id="ARBA00080646"/>
    </source>
</evidence>
<reference evidence="18" key="1">
    <citation type="journal article" date="2023" name="Science">
        <title>Genome structures resolve the early diversification of teleost fishes.</title>
        <authorList>
            <person name="Parey E."/>
            <person name="Louis A."/>
            <person name="Montfort J."/>
            <person name="Bouchez O."/>
            <person name="Roques C."/>
            <person name="Iampietro C."/>
            <person name="Lluch J."/>
            <person name="Castinel A."/>
            <person name="Donnadieu C."/>
            <person name="Desvignes T."/>
            <person name="Floi Bucao C."/>
            <person name="Jouanno E."/>
            <person name="Wen M."/>
            <person name="Mejri S."/>
            <person name="Dirks R."/>
            <person name="Jansen H."/>
            <person name="Henkel C."/>
            <person name="Chen W.J."/>
            <person name="Zahm M."/>
            <person name="Cabau C."/>
            <person name="Klopp C."/>
            <person name="Thompson A.W."/>
            <person name="Robinson-Rechavi M."/>
            <person name="Braasch I."/>
            <person name="Lecointre G."/>
            <person name="Bobe J."/>
            <person name="Postlethwait J.H."/>
            <person name="Berthelot C."/>
            <person name="Roest Crollius H."/>
            <person name="Guiguen Y."/>
        </authorList>
    </citation>
    <scope>NUCLEOTIDE SEQUENCE</scope>
    <source>
        <strain evidence="18">NC1722</strain>
    </source>
</reference>
<dbReference type="GO" id="GO:0010468">
    <property type="term" value="P:regulation of gene expression"/>
    <property type="evidence" value="ECO:0007669"/>
    <property type="project" value="UniProtKB-ARBA"/>
</dbReference>
<dbReference type="InterPro" id="IPR036208">
    <property type="entry name" value="VHL_sf"/>
</dbReference>
<keyword evidence="19" id="KW-1185">Reference proteome</keyword>
<dbReference type="AlphaFoldDB" id="A0AAD7SAB3"/>
<evidence type="ECO:0000313" key="19">
    <source>
        <dbReference type="Proteomes" id="UP001221898"/>
    </source>
</evidence>
<dbReference type="EMBL" id="JAINUG010000087">
    <property type="protein sequence ID" value="KAJ8398860.1"/>
    <property type="molecule type" value="Genomic_DNA"/>
</dbReference>
<evidence type="ECO:0000259" key="16">
    <source>
        <dbReference type="Pfam" id="PF01847"/>
    </source>
</evidence>
<name>A0AAD7SAB3_9TELE</name>
<comment type="pathway">
    <text evidence="5">Protein modification; protein ubiquitination.</text>
</comment>
<dbReference type="Proteomes" id="UP001221898">
    <property type="component" value="Unassembled WGS sequence"/>
</dbReference>
<dbReference type="InterPro" id="IPR037140">
    <property type="entry name" value="VHL_beta_dom_sf"/>
</dbReference>
<evidence type="ECO:0000256" key="1">
    <source>
        <dbReference type="ARBA" id="ARBA00004123"/>
    </source>
</evidence>
<keyword evidence="12" id="KW-0539">Nucleus</keyword>
<keyword evidence="10" id="KW-0256">Endoplasmic reticulum</keyword>
<dbReference type="GO" id="GO:0005886">
    <property type="term" value="C:plasma membrane"/>
    <property type="evidence" value="ECO:0007669"/>
    <property type="project" value="UniProtKB-SubCell"/>
</dbReference>
<keyword evidence="7" id="KW-1003">Cell membrane</keyword>
<comment type="similarity">
    <text evidence="6">Belongs to the VHL family.</text>
</comment>
<organism evidence="18 19">
    <name type="scientific">Aldrovandia affinis</name>
    <dbReference type="NCBI Taxonomy" id="143900"/>
    <lineage>
        <taxon>Eukaryota</taxon>
        <taxon>Metazoa</taxon>
        <taxon>Chordata</taxon>
        <taxon>Craniata</taxon>
        <taxon>Vertebrata</taxon>
        <taxon>Euteleostomi</taxon>
        <taxon>Actinopterygii</taxon>
        <taxon>Neopterygii</taxon>
        <taxon>Teleostei</taxon>
        <taxon>Notacanthiformes</taxon>
        <taxon>Halosauridae</taxon>
        <taxon>Aldrovandia</taxon>
    </lineage>
</organism>
<evidence type="ECO:0000256" key="14">
    <source>
        <dbReference type="ARBA" id="ARBA00072532"/>
    </source>
</evidence>
<evidence type="ECO:0000256" key="2">
    <source>
        <dbReference type="ARBA" id="ARBA00004202"/>
    </source>
</evidence>
<evidence type="ECO:0000256" key="9">
    <source>
        <dbReference type="ARBA" id="ARBA00022786"/>
    </source>
</evidence>
<comment type="caution">
    <text evidence="18">The sequence shown here is derived from an EMBL/GenBank/DDBJ whole genome shotgun (WGS) entry which is preliminary data.</text>
</comment>
<evidence type="ECO:0000313" key="18">
    <source>
        <dbReference type="EMBL" id="KAJ8398860.1"/>
    </source>
</evidence>
<dbReference type="InterPro" id="IPR024053">
    <property type="entry name" value="VHL_beta_dom"/>
</dbReference>
<evidence type="ECO:0000256" key="13">
    <source>
        <dbReference type="ARBA" id="ARBA00059036"/>
    </source>
</evidence>
<evidence type="ECO:0000256" key="3">
    <source>
        <dbReference type="ARBA" id="ARBA00004240"/>
    </source>
</evidence>
<dbReference type="InterPro" id="IPR024048">
    <property type="entry name" value="VHL_alpha_dom"/>
</dbReference>
<dbReference type="InterPro" id="IPR037139">
    <property type="entry name" value="VHL_alpha_dom_sf"/>
</dbReference>
<dbReference type="CDD" id="cd05468">
    <property type="entry name" value="pVHL"/>
    <property type="match status" value="1"/>
</dbReference>
<feature type="domain" description="von Hippel-Lindau disease tumour suppressor beta" evidence="16">
    <location>
        <begin position="10"/>
        <end position="88"/>
    </location>
</feature>
<dbReference type="Pfam" id="PF17211">
    <property type="entry name" value="VHL_C"/>
    <property type="match status" value="1"/>
</dbReference>
<evidence type="ECO:0000259" key="17">
    <source>
        <dbReference type="Pfam" id="PF17211"/>
    </source>
</evidence>
<evidence type="ECO:0000256" key="6">
    <source>
        <dbReference type="ARBA" id="ARBA00010057"/>
    </source>
</evidence>
<comment type="function">
    <text evidence="13">Involved in the ubiquitination and subsequent proteasomal degradation via the von Hippel-Lindau ubiquitination complex. Seems to act as a target recruitment subunit in the E3 ubiquitin ligase complex and recruits hydroxylated hypoxia-inducible factor (HIF) under normoxic conditions. Involved in transcriptional repression through interaction with HIF1A, HIF1AN and histone deacetylases. Ubiquitinates, in an oxygen-responsive manner, ADRB2. Acts as a negative regulator of mTORC1 by promoting ubiquitination and degradation of RPTOR.</text>
</comment>
<protein>
    <recommendedName>
        <fullName evidence="14">von Hippel-Lindau disease tumor suppressor</fullName>
    </recommendedName>
    <alternativeName>
        <fullName evidence="15">pVHL</fullName>
    </alternativeName>
</protein>
<dbReference type="FunFam" id="1.10.750.10:FF:000001">
    <property type="entry name" value="von Hippel-Lindau disease tumor suppressor"/>
    <property type="match status" value="1"/>
</dbReference>
<comment type="subcellular location">
    <subcellularLocation>
        <location evidence="2">Cell membrane</location>
        <topology evidence="2">Peripheral membrane protein</topology>
    </subcellularLocation>
    <subcellularLocation>
        <location evidence="4">Cytoplasm</location>
    </subcellularLocation>
    <subcellularLocation>
        <location evidence="3">Endoplasmic reticulum</location>
    </subcellularLocation>
    <subcellularLocation>
        <location evidence="1">Nucleus</location>
    </subcellularLocation>
</comment>
<sequence>MAEQEVSASLKSQNADIPTYVIFINNSTQDARAWWLNYSGNPVSYGDIRRGTTLKMNTFLGHPWLFRSSENGAKLLANMQEVYLPVPTEYEDGHPIYMTVMITAPVYSLQECCSMLIRKLVRKEDYDKLHIPRSLINDLAKAPNLQKEIKNLNAAFRETN</sequence>
<evidence type="ECO:0000256" key="11">
    <source>
        <dbReference type="ARBA" id="ARBA00023136"/>
    </source>
</evidence>
<dbReference type="SUPFAM" id="SSF49468">
    <property type="entry name" value="VHL"/>
    <property type="match status" value="1"/>
</dbReference>
<evidence type="ECO:0000256" key="8">
    <source>
        <dbReference type="ARBA" id="ARBA00022490"/>
    </source>
</evidence>
<evidence type="ECO:0000256" key="5">
    <source>
        <dbReference type="ARBA" id="ARBA00004906"/>
    </source>
</evidence>
<keyword evidence="9" id="KW-0833">Ubl conjugation pathway</keyword>